<reference evidence="1 2" key="1">
    <citation type="submission" date="2019-08" db="EMBL/GenBank/DDBJ databases">
        <title>Highly reduced genomes of protist endosymbionts show evolutionary convergence.</title>
        <authorList>
            <person name="George E."/>
            <person name="Husnik F."/>
            <person name="Tashyreva D."/>
            <person name="Prokopchuk G."/>
            <person name="Horak A."/>
            <person name="Kwong W.K."/>
            <person name="Lukes J."/>
            <person name="Keeling P.J."/>
        </authorList>
    </citation>
    <scope>NUCLEOTIDE SEQUENCE [LARGE SCALE GENOMIC DNA]</scope>
    <source>
        <strain evidence="1">1605</strain>
    </source>
</reference>
<protein>
    <submittedName>
        <fullName evidence="1">Uncharacterized protein</fullName>
    </submittedName>
</protein>
<dbReference type="EMBL" id="CP043315">
    <property type="protein sequence ID" value="QEK38097.1"/>
    <property type="molecule type" value="Genomic_DNA"/>
</dbReference>
<keyword evidence="2" id="KW-1185">Reference proteome</keyword>
<evidence type="ECO:0000313" key="1">
    <source>
        <dbReference type="EMBL" id="QEK38097.1"/>
    </source>
</evidence>
<sequence>MHIILHLPNWDTFLQTQINQSNCTIKTWSPNLEKKSHLNPYQVVQEIFSKINDDGYFFLSFIKCGRFYFSPPENDQEACEVIKKMEGRRTRIYYALRQPNAKYKISEEWIMLKRMNDSERLLTAPKLKNYQEFLRLSGQSVILKSGSTRNPFNLLHNHNII</sequence>
<dbReference type="Proteomes" id="UP000325155">
    <property type="component" value="Chromosome"/>
</dbReference>
<dbReference type="OrthoDB" id="9838642at2"/>
<evidence type="ECO:0000313" key="2">
    <source>
        <dbReference type="Proteomes" id="UP000325155"/>
    </source>
</evidence>
<accession>A0A5C0UEG3</accession>
<organism evidence="1 2">
    <name type="scientific">Candidatus Cytomitobacter indipagum</name>
    <dbReference type="NCBI Taxonomy" id="2601575"/>
    <lineage>
        <taxon>Bacteria</taxon>
        <taxon>Pseudomonadati</taxon>
        <taxon>Pseudomonadota</taxon>
        <taxon>Alphaproteobacteria</taxon>
        <taxon>Holosporales</taxon>
        <taxon>Holosporaceae</taxon>
        <taxon>Candidatus Cytomitobacter</taxon>
    </lineage>
</organism>
<proteinExistence type="predicted"/>
<gene>
    <name evidence="1" type="ORF">FZC35_01770</name>
</gene>
<dbReference type="AlphaFoldDB" id="A0A5C0UEG3"/>
<name>A0A5C0UEG3_9PROT</name>
<dbReference type="KEGG" id="cip:FZC35_01770"/>
<dbReference type="RefSeq" id="WP_148980944.1">
    <property type="nucleotide sequence ID" value="NZ_CP043315.1"/>
</dbReference>